<feature type="transmembrane region" description="Helical" evidence="6">
    <location>
        <begin position="46"/>
        <end position="63"/>
    </location>
</feature>
<dbReference type="GO" id="GO:0016020">
    <property type="term" value="C:membrane"/>
    <property type="evidence" value="ECO:0007669"/>
    <property type="project" value="UniProtKB-SubCell"/>
</dbReference>
<feature type="transmembrane region" description="Helical" evidence="6">
    <location>
        <begin position="263"/>
        <end position="281"/>
    </location>
</feature>
<dbReference type="Gramene" id="XM_028359486.1">
    <property type="protein sequence ID" value="XP_028215287.1"/>
    <property type="gene ID" value="LOC114397452"/>
</dbReference>
<comment type="subcellular location">
    <subcellularLocation>
        <location evidence="1 6">Membrane</location>
        <topology evidence="1 6">Multi-pass membrane protein</topology>
    </subcellularLocation>
</comment>
<sequence>MNLTWKLMQELKPTLLMVLVQVSYAFSSVLYKLAINDGMSLRVLSAYRLIFGAAFSFSLALIFERKKRPKLTWRVVLMSFFSGLFGGSLFLNLFFFALALVSTTYAYAVFNLVPATTFILSILCGYENLNARTAAGKTKVLGTMLGIGGSMLLSFFKGMKINIWNFHIKLLHKNDNSDQLGTRTPHANPKTEWLGVLSGIGSCLSFSIWLIIQAKVSKEYPSHHSATALMALMGAIQATAFALCVEKDWSQWNLGSSIRLLTALFSGTVTSGFVIIATTWCVRKRGPLYASVFNPLSLVLVAIAASMLLQEHLYVGSVIGAVLIVCGLYMVLWGKNKEMKTATHLVSLDNTKEFGVITDVVVVSTTENSDRENNSHDNCKSNIVTN</sequence>
<evidence type="ECO:0000256" key="3">
    <source>
        <dbReference type="ARBA" id="ARBA00022692"/>
    </source>
</evidence>
<dbReference type="Pfam" id="PF00892">
    <property type="entry name" value="EamA"/>
    <property type="match status" value="2"/>
</dbReference>
<reference evidence="8 9" key="1">
    <citation type="submission" date="2018-09" db="EMBL/GenBank/DDBJ databases">
        <title>A high-quality reference genome of wild soybean provides a powerful tool to mine soybean genomes.</title>
        <authorList>
            <person name="Xie M."/>
            <person name="Chung C.Y.L."/>
            <person name="Li M.-W."/>
            <person name="Wong F.-L."/>
            <person name="Chan T.-F."/>
            <person name="Lam H.-M."/>
        </authorList>
    </citation>
    <scope>NUCLEOTIDE SEQUENCE [LARGE SCALE GENOMIC DNA]</scope>
    <source>
        <strain evidence="9">cv. W05</strain>
        <tissue evidence="8">Hypocotyl of etiolated seedlings</tissue>
    </source>
</reference>
<evidence type="ECO:0000256" key="5">
    <source>
        <dbReference type="ARBA" id="ARBA00023136"/>
    </source>
</evidence>
<dbReference type="PANTHER" id="PTHR31218">
    <property type="entry name" value="WAT1-RELATED PROTEIN"/>
    <property type="match status" value="1"/>
</dbReference>
<evidence type="ECO:0000259" key="7">
    <source>
        <dbReference type="Pfam" id="PF00892"/>
    </source>
</evidence>
<feature type="transmembrane region" description="Helical" evidence="6">
    <location>
        <begin position="313"/>
        <end position="332"/>
    </location>
</feature>
<dbReference type="Proteomes" id="UP000289340">
    <property type="component" value="Chromosome 18"/>
</dbReference>
<dbReference type="InterPro" id="IPR037185">
    <property type="entry name" value="EmrE-like"/>
</dbReference>
<evidence type="ECO:0000256" key="6">
    <source>
        <dbReference type="RuleBase" id="RU363077"/>
    </source>
</evidence>
<evidence type="ECO:0000256" key="2">
    <source>
        <dbReference type="ARBA" id="ARBA00007635"/>
    </source>
</evidence>
<feature type="transmembrane region" description="Helical" evidence="6">
    <location>
        <begin position="193"/>
        <end position="212"/>
    </location>
</feature>
<name>A0A445FZH0_GLYSO</name>
<keyword evidence="4 6" id="KW-1133">Transmembrane helix</keyword>
<dbReference type="InterPro" id="IPR000620">
    <property type="entry name" value="EamA_dom"/>
</dbReference>
<dbReference type="AlphaFoldDB" id="A0A445FZH0"/>
<feature type="transmembrane region" description="Helical" evidence="6">
    <location>
        <begin position="105"/>
        <end position="126"/>
    </location>
</feature>
<feature type="transmembrane region" description="Helical" evidence="6">
    <location>
        <begin position="288"/>
        <end position="307"/>
    </location>
</feature>
<accession>A0A445FZH0</accession>
<protein>
    <recommendedName>
        <fullName evidence="6">WAT1-related protein</fullName>
    </recommendedName>
</protein>
<dbReference type="EMBL" id="QZWG01000018">
    <property type="protein sequence ID" value="RZB54299.1"/>
    <property type="molecule type" value="Genomic_DNA"/>
</dbReference>
<feature type="domain" description="EamA" evidence="7">
    <location>
        <begin position="194"/>
        <end position="332"/>
    </location>
</feature>
<dbReference type="InterPro" id="IPR030184">
    <property type="entry name" value="WAT1-related"/>
</dbReference>
<feature type="domain" description="EamA" evidence="7">
    <location>
        <begin position="15"/>
        <end position="154"/>
    </location>
</feature>
<gene>
    <name evidence="8" type="ORF">D0Y65_049959</name>
</gene>
<feature type="transmembrane region" description="Helical" evidence="6">
    <location>
        <begin position="15"/>
        <end position="34"/>
    </location>
</feature>
<keyword evidence="9" id="KW-1185">Reference proteome</keyword>
<evidence type="ECO:0000313" key="8">
    <source>
        <dbReference type="EMBL" id="RZB54299.1"/>
    </source>
</evidence>
<dbReference type="SUPFAM" id="SSF103481">
    <property type="entry name" value="Multidrug resistance efflux transporter EmrE"/>
    <property type="match status" value="2"/>
</dbReference>
<feature type="transmembrane region" description="Helical" evidence="6">
    <location>
        <begin position="224"/>
        <end position="243"/>
    </location>
</feature>
<keyword evidence="5 6" id="KW-0472">Membrane</keyword>
<comment type="similarity">
    <text evidence="2 6">Belongs to the drug/metabolite transporter (DMT) superfamily. Plant drug/metabolite exporter (P-DME) (TC 2.A.7.4) family.</text>
</comment>
<keyword evidence="3 6" id="KW-0812">Transmembrane</keyword>
<proteinExistence type="inferred from homology"/>
<comment type="caution">
    <text evidence="8">The sequence shown here is derived from an EMBL/GenBank/DDBJ whole genome shotgun (WGS) entry which is preliminary data.</text>
</comment>
<evidence type="ECO:0000256" key="4">
    <source>
        <dbReference type="ARBA" id="ARBA00022989"/>
    </source>
</evidence>
<evidence type="ECO:0000256" key="1">
    <source>
        <dbReference type="ARBA" id="ARBA00004141"/>
    </source>
</evidence>
<organism evidence="8 9">
    <name type="scientific">Glycine soja</name>
    <name type="common">Wild soybean</name>
    <dbReference type="NCBI Taxonomy" id="3848"/>
    <lineage>
        <taxon>Eukaryota</taxon>
        <taxon>Viridiplantae</taxon>
        <taxon>Streptophyta</taxon>
        <taxon>Embryophyta</taxon>
        <taxon>Tracheophyta</taxon>
        <taxon>Spermatophyta</taxon>
        <taxon>Magnoliopsida</taxon>
        <taxon>eudicotyledons</taxon>
        <taxon>Gunneridae</taxon>
        <taxon>Pentapetalae</taxon>
        <taxon>rosids</taxon>
        <taxon>fabids</taxon>
        <taxon>Fabales</taxon>
        <taxon>Fabaceae</taxon>
        <taxon>Papilionoideae</taxon>
        <taxon>50 kb inversion clade</taxon>
        <taxon>NPAAA clade</taxon>
        <taxon>indigoferoid/millettioid clade</taxon>
        <taxon>Phaseoleae</taxon>
        <taxon>Glycine</taxon>
        <taxon>Glycine subgen. Soja</taxon>
    </lineage>
</organism>
<dbReference type="GO" id="GO:0022857">
    <property type="term" value="F:transmembrane transporter activity"/>
    <property type="evidence" value="ECO:0007669"/>
    <property type="project" value="InterPro"/>
</dbReference>
<evidence type="ECO:0000313" key="9">
    <source>
        <dbReference type="Proteomes" id="UP000289340"/>
    </source>
</evidence>
<feature type="transmembrane region" description="Helical" evidence="6">
    <location>
        <begin position="75"/>
        <end position="99"/>
    </location>
</feature>